<evidence type="ECO:0000256" key="1">
    <source>
        <dbReference type="SAM" id="Phobius"/>
    </source>
</evidence>
<evidence type="ECO:0000313" key="2">
    <source>
        <dbReference type="EMBL" id="GFH58027.1"/>
    </source>
</evidence>
<feature type="transmembrane region" description="Helical" evidence="1">
    <location>
        <begin position="151"/>
        <end position="171"/>
    </location>
</feature>
<dbReference type="AlphaFoldDB" id="A0AAD3D5U9"/>
<proteinExistence type="predicted"/>
<accession>A0AAD3D5U9</accession>
<comment type="caution">
    <text evidence="2">The sequence shown here is derived from an EMBL/GenBank/DDBJ whole genome shotgun (WGS) entry which is preliminary data.</text>
</comment>
<organism evidence="2 3">
    <name type="scientific">Chaetoceros tenuissimus</name>
    <dbReference type="NCBI Taxonomy" id="426638"/>
    <lineage>
        <taxon>Eukaryota</taxon>
        <taxon>Sar</taxon>
        <taxon>Stramenopiles</taxon>
        <taxon>Ochrophyta</taxon>
        <taxon>Bacillariophyta</taxon>
        <taxon>Coscinodiscophyceae</taxon>
        <taxon>Chaetocerotophycidae</taxon>
        <taxon>Chaetocerotales</taxon>
        <taxon>Chaetocerotaceae</taxon>
        <taxon>Chaetoceros</taxon>
    </lineage>
</organism>
<reference evidence="2 3" key="1">
    <citation type="journal article" date="2021" name="Sci. Rep.">
        <title>The genome of the diatom Chaetoceros tenuissimus carries an ancient integrated fragment of an extant virus.</title>
        <authorList>
            <person name="Hongo Y."/>
            <person name="Kimura K."/>
            <person name="Takaki Y."/>
            <person name="Yoshida Y."/>
            <person name="Baba S."/>
            <person name="Kobayashi G."/>
            <person name="Nagasaki K."/>
            <person name="Hano T."/>
            <person name="Tomaru Y."/>
        </authorList>
    </citation>
    <scope>NUCLEOTIDE SEQUENCE [LARGE SCALE GENOMIC DNA]</scope>
    <source>
        <strain evidence="2 3">NIES-3715</strain>
    </source>
</reference>
<keyword evidence="1" id="KW-0472">Membrane</keyword>
<feature type="transmembrane region" description="Helical" evidence="1">
    <location>
        <begin position="183"/>
        <end position="202"/>
    </location>
</feature>
<keyword evidence="3" id="KW-1185">Reference proteome</keyword>
<name>A0AAD3D5U9_9STRA</name>
<gene>
    <name evidence="2" type="ORF">CTEN210_14503</name>
</gene>
<keyword evidence="1" id="KW-0812">Transmembrane</keyword>
<sequence>MSNTTNTKDTSDHDDLAAKIANAQDEIRLSMDASVDYVLVDDMKTPTKSNSKNKMTRFLSFQSNKEDDNNSTDSNFPAPFTHVEGFVLNYNAEYLTRLHPAYAHFPRWNDYIIPPKSNNENSLLSKIDESLWRRFCNEINESEMISKRTMVMIKFMFLCWFTFTLYVPWASKEEQEIRTFLPLNMWVIGGTFLALVILYYSLMKSALRATNKCIEKFQSPFADKGVKVDLVEHTVRARGRTYASNYIVFTALSKSTTIDVV</sequence>
<evidence type="ECO:0000313" key="3">
    <source>
        <dbReference type="Proteomes" id="UP001054902"/>
    </source>
</evidence>
<dbReference type="Proteomes" id="UP001054902">
    <property type="component" value="Unassembled WGS sequence"/>
</dbReference>
<dbReference type="EMBL" id="BLLK01000060">
    <property type="protein sequence ID" value="GFH58027.1"/>
    <property type="molecule type" value="Genomic_DNA"/>
</dbReference>
<protein>
    <submittedName>
        <fullName evidence="2">Uncharacterized protein</fullName>
    </submittedName>
</protein>
<keyword evidence="1" id="KW-1133">Transmembrane helix</keyword>